<evidence type="ECO:0000259" key="7">
    <source>
        <dbReference type="Pfam" id="PF02525"/>
    </source>
</evidence>
<comment type="cofactor">
    <cofactor evidence="6">
        <name>FMN</name>
        <dbReference type="ChEBI" id="CHEBI:58210"/>
    </cofactor>
    <text evidence="6">Binds 1 FMN per subunit.</text>
</comment>
<dbReference type="Pfam" id="PF02525">
    <property type="entry name" value="Flavodoxin_2"/>
    <property type="match status" value="1"/>
</dbReference>
<dbReference type="SUPFAM" id="SSF52218">
    <property type="entry name" value="Flavoproteins"/>
    <property type="match status" value="1"/>
</dbReference>
<feature type="domain" description="Flavodoxin-like fold" evidence="7">
    <location>
        <begin position="30"/>
        <end position="213"/>
    </location>
</feature>
<feature type="binding site" evidence="6">
    <location>
        <begin position="114"/>
        <end position="117"/>
    </location>
    <ligand>
        <name>FMN</name>
        <dbReference type="ChEBI" id="CHEBI:58210"/>
    </ligand>
</feature>
<dbReference type="InterPro" id="IPR029039">
    <property type="entry name" value="Flavoprotein-like_sf"/>
</dbReference>
<protein>
    <recommendedName>
        <fullName evidence="6">FMN dependent NADH:quinone oxidoreductase</fullName>
        <ecNumber evidence="6">1.6.5.-</ecNumber>
    </recommendedName>
    <alternativeName>
        <fullName evidence="6">Azo-dye reductase</fullName>
    </alternativeName>
    <alternativeName>
        <fullName evidence="6">FMN-dependent NADH-azo compound oxidoreductase</fullName>
    </alternativeName>
    <alternativeName>
        <fullName evidence="6">FMN-dependent NADH-azoreductase</fullName>
        <ecNumber evidence="6">1.7.1.17</ecNumber>
    </alternativeName>
</protein>
<comment type="caution">
    <text evidence="6">Lacks conserved residue(s) required for the propagation of feature annotation.</text>
</comment>
<comment type="catalytic activity">
    <reaction evidence="5">
        <text>N,N-dimethyl-1,4-phenylenediamine + anthranilate + 2 NAD(+) = 2-(4-dimethylaminophenyl)diazenylbenzoate + 2 NADH + 2 H(+)</text>
        <dbReference type="Rhea" id="RHEA:55872"/>
        <dbReference type="ChEBI" id="CHEBI:15378"/>
        <dbReference type="ChEBI" id="CHEBI:15783"/>
        <dbReference type="ChEBI" id="CHEBI:16567"/>
        <dbReference type="ChEBI" id="CHEBI:57540"/>
        <dbReference type="ChEBI" id="CHEBI:57945"/>
        <dbReference type="ChEBI" id="CHEBI:71579"/>
        <dbReference type="EC" id="1.7.1.17"/>
    </reaction>
    <physiologicalReaction direction="right-to-left" evidence="5">
        <dbReference type="Rhea" id="RHEA:55874"/>
    </physiologicalReaction>
</comment>
<dbReference type="EC" id="1.6.5.-" evidence="6"/>
<organism evidence="8 9">
    <name type="scientific">Noviluteimonas caseinilytica</name>
    <dbReference type="NCBI Taxonomy" id="2675101"/>
    <lineage>
        <taxon>Bacteria</taxon>
        <taxon>Pseudomonadati</taxon>
        <taxon>Pseudomonadota</taxon>
        <taxon>Gammaproteobacteria</taxon>
        <taxon>Lysobacterales</taxon>
        <taxon>Lysobacteraceae</taxon>
        <taxon>Noviluteimonas</taxon>
    </lineage>
</organism>
<keyword evidence="1 6" id="KW-0285">Flavoprotein</keyword>
<evidence type="ECO:0000256" key="4">
    <source>
        <dbReference type="ARBA" id="ARBA00023027"/>
    </source>
</evidence>
<dbReference type="PANTHER" id="PTHR43741">
    <property type="entry name" value="FMN-DEPENDENT NADH-AZOREDUCTASE 1"/>
    <property type="match status" value="1"/>
</dbReference>
<comment type="function">
    <text evidence="6">Also exhibits azoreductase activity. Catalyzes the reductive cleavage of the azo bond in aromatic azo compounds to the corresponding amines.</text>
</comment>
<dbReference type="InterPro" id="IPR050104">
    <property type="entry name" value="FMN-dep_NADH:Q_OxRdtase_AzoR1"/>
</dbReference>
<comment type="similarity">
    <text evidence="6">Belongs to the azoreductase type 1 family.</text>
</comment>
<gene>
    <name evidence="8" type="primary">azoR2</name>
    <name evidence="6" type="synonym">azoR</name>
    <name evidence="8" type="ORF">LYSCAS_27500</name>
</gene>
<evidence type="ECO:0000256" key="5">
    <source>
        <dbReference type="ARBA" id="ARBA00048542"/>
    </source>
</evidence>
<dbReference type="InterPro" id="IPR023048">
    <property type="entry name" value="NADH:quinone_OxRdtase_FMN_depd"/>
</dbReference>
<accession>A0ABM7Q8M2</accession>
<dbReference type="InterPro" id="IPR003680">
    <property type="entry name" value="Flavodoxin_fold"/>
</dbReference>
<dbReference type="HAMAP" id="MF_01216">
    <property type="entry name" value="Azoreductase_type1"/>
    <property type="match status" value="1"/>
</dbReference>
<name>A0ABM7Q8M2_9GAMM</name>
<dbReference type="EC" id="1.7.1.17" evidence="6"/>
<dbReference type="Gene3D" id="3.40.50.360">
    <property type="match status" value="1"/>
</dbReference>
<evidence type="ECO:0000256" key="6">
    <source>
        <dbReference type="HAMAP-Rule" id="MF_01216"/>
    </source>
</evidence>
<comment type="catalytic activity">
    <reaction evidence="6">
        <text>2 a quinone + NADH + H(+) = 2 a 1,4-benzosemiquinone + NAD(+)</text>
        <dbReference type="Rhea" id="RHEA:65952"/>
        <dbReference type="ChEBI" id="CHEBI:15378"/>
        <dbReference type="ChEBI" id="CHEBI:57540"/>
        <dbReference type="ChEBI" id="CHEBI:57945"/>
        <dbReference type="ChEBI" id="CHEBI:132124"/>
        <dbReference type="ChEBI" id="CHEBI:134225"/>
    </reaction>
</comment>
<evidence type="ECO:0000256" key="1">
    <source>
        <dbReference type="ARBA" id="ARBA00022630"/>
    </source>
</evidence>
<dbReference type="EMBL" id="AP024545">
    <property type="protein sequence ID" value="BCT93726.1"/>
    <property type="molecule type" value="Genomic_DNA"/>
</dbReference>
<dbReference type="PANTHER" id="PTHR43741:SF4">
    <property type="entry name" value="FMN-DEPENDENT NADH:QUINONE OXIDOREDUCTASE"/>
    <property type="match status" value="1"/>
</dbReference>
<keyword evidence="4 6" id="KW-0520">NAD</keyword>
<keyword evidence="9" id="KW-1185">Reference proteome</keyword>
<keyword evidence="2 6" id="KW-0288">FMN</keyword>
<comment type="function">
    <text evidence="6">Quinone reductase that provides resistance to thiol-specific stress caused by electrophilic quinones.</text>
</comment>
<proteinExistence type="inferred from homology"/>
<dbReference type="Proteomes" id="UP000681317">
    <property type="component" value="Chromosome"/>
</dbReference>
<feature type="binding site" evidence="6">
    <location>
        <position position="38"/>
    </location>
    <ligand>
        <name>FMN</name>
        <dbReference type="ChEBI" id="CHEBI:58210"/>
    </ligand>
</feature>
<comment type="subunit">
    <text evidence="6">Homodimer.</text>
</comment>
<evidence type="ECO:0000313" key="9">
    <source>
        <dbReference type="Proteomes" id="UP000681317"/>
    </source>
</evidence>
<evidence type="ECO:0000256" key="2">
    <source>
        <dbReference type="ARBA" id="ARBA00022643"/>
    </source>
</evidence>
<sequence length="222" mass="23552">MLGRLYSMDATAYLTSQRSNPAALHRGTAMKLLHLDSSALGANSVTRELSAAIVARWQDAVPGLTVDYRDLDNNPLPHLTGEVLTGADVAAKADGDATMDQFLASDVIVIGAPMYNFGIPSTLKAWIDRVAVAGKTFRYTENGPEGLAGGKTLVIASGRGGMYGDTSPADFQEAYLRQVFGFLGVTDITFVRAEGVAYSPQHREDALKAAHAAIPVPLREAA</sequence>
<evidence type="ECO:0000256" key="3">
    <source>
        <dbReference type="ARBA" id="ARBA00023002"/>
    </source>
</evidence>
<keyword evidence="3 6" id="KW-0560">Oxidoreductase</keyword>
<reference evidence="8 9" key="1">
    <citation type="submission" date="2021-03" db="EMBL/GenBank/DDBJ databases">
        <title>Complete Genome Sequences of Two Lysobacter Strains Isolated from Sea Water (Lysobacter caseinilyticus) and Soil (Lysobacter helvus) in South Korea.</title>
        <authorList>
            <person name="Watanabe Y."/>
            <person name="Arakawa K."/>
        </authorList>
    </citation>
    <scope>NUCLEOTIDE SEQUENCE [LARGE SCALE GENOMIC DNA]</scope>
    <source>
        <strain evidence="8 9">KVB24</strain>
    </source>
</reference>
<evidence type="ECO:0000313" key="8">
    <source>
        <dbReference type="EMBL" id="BCT93726.1"/>
    </source>
</evidence>